<feature type="transmembrane region" description="Helical" evidence="7">
    <location>
        <begin position="6"/>
        <end position="23"/>
    </location>
</feature>
<name>A0A0W8E8F1_9ZZZZ</name>
<dbReference type="NCBIfam" id="NF004322">
    <property type="entry name" value="PRK05715.1-4"/>
    <property type="match status" value="1"/>
</dbReference>
<feature type="transmembrane region" description="Helical" evidence="7">
    <location>
        <begin position="30"/>
        <end position="49"/>
    </location>
</feature>
<dbReference type="GO" id="GO:0030964">
    <property type="term" value="C:NADH dehydrogenase complex"/>
    <property type="evidence" value="ECO:0007669"/>
    <property type="project" value="TreeGrafter"/>
</dbReference>
<protein>
    <submittedName>
        <fullName evidence="8">Nadh-ubiquinone oxidoreductase chain k</fullName>
        <ecNumber evidence="8">1.6.5.3</ecNumber>
    </submittedName>
</protein>
<evidence type="ECO:0000256" key="5">
    <source>
        <dbReference type="ARBA" id="ARBA00022989"/>
    </source>
</evidence>
<dbReference type="InterPro" id="IPR039428">
    <property type="entry name" value="NUOK/Mnh_C1-like"/>
</dbReference>
<organism evidence="8">
    <name type="scientific">hydrocarbon metagenome</name>
    <dbReference type="NCBI Taxonomy" id="938273"/>
    <lineage>
        <taxon>unclassified sequences</taxon>
        <taxon>metagenomes</taxon>
        <taxon>ecological metagenomes</taxon>
    </lineage>
</organism>
<keyword evidence="5 7" id="KW-1133">Transmembrane helix</keyword>
<dbReference type="HAMAP" id="MF_01456">
    <property type="entry name" value="NDH1_NuoK"/>
    <property type="match status" value="1"/>
</dbReference>
<keyword evidence="8" id="KW-0560">Oxidoreductase</keyword>
<comment type="caution">
    <text evidence="8">The sequence shown here is derived from an EMBL/GenBank/DDBJ whole genome shotgun (WGS) entry which is preliminary data.</text>
</comment>
<comment type="subcellular location">
    <subcellularLocation>
        <location evidence="1">Membrane</location>
        <topology evidence="1">Multi-pass membrane protein</topology>
    </subcellularLocation>
</comment>
<keyword evidence="3" id="KW-0813">Transport</keyword>
<dbReference type="GO" id="GO:0042773">
    <property type="term" value="P:ATP synthesis coupled electron transport"/>
    <property type="evidence" value="ECO:0007669"/>
    <property type="project" value="InterPro"/>
</dbReference>
<dbReference type="PANTHER" id="PTHR11434">
    <property type="entry name" value="NADH-UBIQUINONE OXIDOREDUCTASE SUBUNIT ND4L"/>
    <property type="match status" value="1"/>
</dbReference>
<keyword evidence="6 7" id="KW-0472">Membrane</keyword>
<evidence type="ECO:0000256" key="6">
    <source>
        <dbReference type="ARBA" id="ARBA00023136"/>
    </source>
</evidence>
<sequence length="102" mass="10900">MIGLPHYLLLGALVFSIGAFGVITRRNAVAVLMSVELMLNAVNINFVAANKFVAAGTAVGQLFSVFVIVVAAAEIAVGLALIISIYRQRGTVDLHDFNLLKW</sequence>
<dbReference type="FunFam" id="1.10.287.3510:FF:000001">
    <property type="entry name" value="NADH-quinone oxidoreductase subunit K"/>
    <property type="match status" value="1"/>
</dbReference>
<dbReference type="AlphaFoldDB" id="A0A0W8E8F1"/>
<keyword evidence="8" id="KW-0830">Ubiquinone</keyword>
<reference evidence="8" key="1">
    <citation type="journal article" date="2015" name="Proc. Natl. Acad. Sci. U.S.A.">
        <title>Networks of energetic and metabolic interactions define dynamics in microbial communities.</title>
        <authorList>
            <person name="Embree M."/>
            <person name="Liu J.K."/>
            <person name="Al-Bassam M.M."/>
            <person name="Zengler K."/>
        </authorList>
    </citation>
    <scope>NUCLEOTIDE SEQUENCE</scope>
</reference>
<proteinExistence type="inferred from homology"/>
<dbReference type="Gene3D" id="1.10.287.3510">
    <property type="match status" value="1"/>
</dbReference>
<keyword evidence="4 7" id="KW-0812">Transmembrane</keyword>
<dbReference type="PANTHER" id="PTHR11434:SF16">
    <property type="entry name" value="NADH-UBIQUINONE OXIDOREDUCTASE CHAIN 4L"/>
    <property type="match status" value="1"/>
</dbReference>
<dbReference type="NCBIfam" id="NF004320">
    <property type="entry name" value="PRK05715.1-2"/>
    <property type="match status" value="1"/>
</dbReference>
<feature type="transmembrane region" description="Helical" evidence="7">
    <location>
        <begin position="61"/>
        <end position="86"/>
    </location>
</feature>
<dbReference type="InterPro" id="IPR001133">
    <property type="entry name" value="NADH_UbQ_OxRdtase_chain4L/K"/>
</dbReference>
<dbReference type="EC" id="1.6.5.3" evidence="8"/>
<evidence type="ECO:0000313" key="8">
    <source>
        <dbReference type="EMBL" id="KUG04894.1"/>
    </source>
</evidence>
<gene>
    <name evidence="8" type="ORF">ASZ90_017683</name>
</gene>
<evidence type="ECO:0000256" key="7">
    <source>
        <dbReference type="SAM" id="Phobius"/>
    </source>
</evidence>
<dbReference type="NCBIfam" id="NF004323">
    <property type="entry name" value="PRK05715.1-5"/>
    <property type="match status" value="1"/>
</dbReference>
<dbReference type="EMBL" id="LNQE01001836">
    <property type="protein sequence ID" value="KUG04894.1"/>
    <property type="molecule type" value="Genomic_DNA"/>
</dbReference>
<evidence type="ECO:0000256" key="2">
    <source>
        <dbReference type="ARBA" id="ARBA00010519"/>
    </source>
</evidence>
<comment type="similarity">
    <text evidence="2">Belongs to the complex I subunit 4L family.</text>
</comment>
<dbReference type="NCBIfam" id="NF004321">
    <property type="entry name" value="PRK05715.1-3"/>
    <property type="match status" value="1"/>
</dbReference>
<dbReference type="Pfam" id="PF00420">
    <property type="entry name" value="Oxidored_q2"/>
    <property type="match status" value="1"/>
</dbReference>
<evidence type="ECO:0000256" key="1">
    <source>
        <dbReference type="ARBA" id="ARBA00004141"/>
    </source>
</evidence>
<dbReference type="GO" id="GO:0016651">
    <property type="term" value="F:oxidoreductase activity, acting on NAD(P)H"/>
    <property type="evidence" value="ECO:0007669"/>
    <property type="project" value="InterPro"/>
</dbReference>
<evidence type="ECO:0000256" key="4">
    <source>
        <dbReference type="ARBA" id="ARBA00022692"/>
    </source>
</evidence>
<accession>A0A0W8E8F1</accession>
<evidence type="ECO:0000256" key="3">
    <source>
        <dbReference type="ARBA" id="ARBA00022448"/>
    </source>
</evidence>